<sequence>MQAQKELTHNEALVRLDMLAHAAVETGPLDQPPADPQPGQCWLVGSAPEREWQDAPGALACWTENGWRLSPGIDGMAAWVIDRQLWAVRTGGAWRIGEGRFASLSIAGQQVLGPRQPAVPVPSGGAVIDAEARAAIAVIVARMVAHGLVD</sequence>
<dbReference type="AlphaFoldDB" id="A0A7Z2NWN6"/>
<dbReference type="EMBL" id="CP047895">
    <property type="protein sequence ID" value="QHL90715.1"/>
    <property type="molecule type" value="Genomic_DNA"/>
</dbReference>
<organism evidence="1 2">
    <name type="scientific">Sphingomonas changnyeongensis</name>
    <dbReference type="NCBI Taxonomy" id="2698679"/>
    <lineage>
        <taxon>Bacteria</taxon>
        <taxon>Pseudomonadati</taxon>
        <taxon>Pseudomonadota</taxon>
        <taxon>Alphaproteobacteria</taxon>
        <taxon>Sphingomonadales</taxon>
        <taxon>Sphingomonadaceae</taxon>
        <taxon>Sphingomonas</taxon>
    </lineage>
</organism>
<evidence type="ECO:0000313" key="2">
    <source>
        <dbReference type="Proteomes" id="UP000464468"/>
    </source>
</evidence>
<accession>A0A7Z2NWN6</accession>
<evidence type="ECO:0000313" key="1">
    <source>
        <dbReference type="EMBL" id="QHL90715.1"/>
    </source>
</evidence>
<dbReference type="Pfam" id="PF10983">
    <property type="entry name" value="DUF2793"/>
    <property type="match status" value="1"/>
</dbReference>
<dbReference type="InterPro" id="IPR021251">
    <property type="entry name" value="DUF2793"/>
</dbReference>
<keyword evidence="2" id="KW-1185">Reference proteome</keyword>
<reference evidence="1 2" key="1">
    <citation type="submission" date="2020-01" db="EMBL/GenBank/DDBJ databases">
        <title>Sphingomonas sp. C33 whole genome sequece.</title>
        <authorList>
            <person name="Park C."/>
        </authorList>
    </citation>
    <scope>NUCLEOTIDE SEQUENCE [LARGE SCALE GENOMIC DNA]</scope>
    <source>
        <strain evidence="1 2">C33</strain>
    </source>
</reference>
<proteinExistence type="predicted"/>
<gene>
    <name evidence="1" type="ORF">GVO57_07525</name>
</gene>
<name>A0A7Z2NWN6_9SPHN</name>
<dbReference type="KEGG" id="schy:GVO57_07525"/>
<dbReference type="RefSeq" id="WP_160592642.1">
    <property type="nucleotide sequence ID" value="NZ_CP047895.1"/>
</dbReference>
<dbReference type="Proteomes" id="UP000464468">
    <property type="component" value="Chromosome"/>
</dbReference>
<protein>
    <submittedName>
        <fullName evidence="1">DUF2793 domain-containing protein</fullName>
    </submittedName>
</protein>